<dbReference type="GO" id="GO:0005634">
    <property type="term" value="C:nucleus"/>
    <property type="evidence" value="ECO:0007669"/>
    <property type="project" value="TreeGrafter"/>
</dbReference>
<dbReference type="GO" id="GO:0048024">
    <property type="term" value="P:regulation of mRNA splicing, via spliceosome"/>
    <property type="evidence" value="ECO:0007669"/>
    <property type="project" value="TreeGrafter"/>
</dbReference>
<dbReference type="InterPro" id="IPR036612">
    <property type="entry name" value="KH_dom_type_1_sf"/>
</dbReference>
<dbReference type="SMART" id="SM00322">
    <property type="entry name" value="KH"/>
    <property type="match status" value="1"/>
</dbReference>
<keyword evidence="1" id="KW-0694">RNA-binding</keyword>
<feature type="region of interest" description="Disordered" evidence="2">
    <location>
        <begin position="1"/>
        <end position="30"/>
    </location>
</feature>
<dbReference type="Gene3D" id="3.30.1370.10">
    <property type="entry name" value="K Homology domain, type 1"/>
    <property type="match status" value="1"/>
</dbReference>
<evidence type="ECO:0000256" key="2">
    <source>
        <dbReference type="SAM" id="MobiDB-lite"/>
    </source>
</evidence>
<dbReference type="EMBL" id="AZBU02000010">
    <property type="protein sequence ID" value="TKR63541.1"/>
    <property type="molecule type" value="Genomic_DNA"/>
</dbReference>
<keyword evidence="5" id="KW-1185">Reference proteome</keyword>
<dbReference type="GO" id="GO:0003729">
    <property type="term" value="F:mRNA binding"/>
    <property type="evidence" value="ECO:0007669"/>
    <property type="project" value="TreeGrafter"/>
</dbReference>
<gene>
    <name evidence="4" type="ORF">L596_027356</name>
</gene>
<dbReference type="AlphaFoldDB" id="A0A4U5M435"/>
<evidence type="ECO:0000256" key="1">
    <source>
        <dbReference type="ARBA" id="ARBA00022884"/>
    </source>
</evidence>
<comment type="caution">
    <text evidence="4">The sequence shown here is derived from an EMBL/GenBank/DDBJ whole genome shotgun (WGS) entry which is preliminary data.</text>
</comment>
<proteinExistence type="predicted"/>
<protein>
    <recommendedName>
        <fullName evidence="3">K Homology domain-containing protein</fullName>
    </recommendedName>
</protein>
<organism evidence="4 5">
    <name type="scientific">Steinernema carpocapsae</name>
    <name type="common">Entomopathogenic nematode</name>
    <dbReference type="NCBI Taxonomy" id="34508"/>
    <lineage>
        <taxon>Eukaryota</taxon>
        <taxon>Metazoa</taxon>
        <taxon>Ecdysozoa</taxon>
        <taxon>Nematoda</taxon>
        <taxon>Chromadorea</taxon>
        <taxon>Rhabditida</taxon>
        <taxon>Tylenchina</taxon>
        <taxon>Panagrolaimomorpha</taxon>
        <taxon>Strongyloidoidea</taxon>
        <taxon>Steinernematidae</taxon>
        <taxon>Steinernema</taxon>
    </lineage>
</organism>
<dbReference type="OrthoDB" id="6777263at2759"/>
<dbReference type="Pfam" id="PF22675">
    <property type="entry name" value="KH-I_KHDC4-BBP"/>
    <property type="match status" value="1"/>
</dbReference>
<feature type="domain" description="K Homology" evidence="3">
    <location>
        <begin position="24"/>
        <end position="122"/>
    </location>
</feature>
<dbReference type="PANTHER" id="PTHR11208">
    <property type="entry name" value="RNA-BINDING PROTEIN RELATED"/>
    <property type="match status" value="1"/>
</dbReference>
<dbReference type="PANTHER" id="PTHR11208:SF147">
    <property type="entry name" value="RNA-BINDING PROTEIN ASD-2"/>
    <property type="match status" value="1"/>
</dbReference>
<reference evidence="4 5" key="2">
    <citation type="journal article" date="2019" name="G3 (Bethesda)">
        <title>Hybrid Assembly of the Genome of the Entomopathogenic Nematode Steinernema carpocapsae Identifies the X-Chromosome.</title>
        <authorList>
            <person name="Serra L."/>
            <person name="Macchietto M."/>
            <person name="Macias-Munoz A."/>
            <person name="McGill C.J."/>
            <person name="Rodriguez I.M."/>
            <person name="Rodriguez B."/>
            <person name="Murad R."/>
            <person name="Mortazavi A."/>
        </authorList>
    </citation>
    <scope>NUCLEOTIDE SEQUENCE [LARGE SCALE GENOMIC DNA]</scope>
    <source>
        <strain evidence="4 5">ALL</strain>
    </source>
</reference>
<dbReference type="STRING" id="34508.A0A4U5M435"/>
<evidence type="ECO:0000313" key="5">
    <source>
        <dbReference type="Proteomes" id="UP000298663"/>
    </source>
</evidence>
<accession>A0A4U5M435</accession>
<evidence type="ECO:0000259" key="3">
    <source>
        <dbReference type="SMART" id="SM00322"/>
    </source>
</evidence>
<sequence length="158" mass="17774">MQSSSAPAAGRNARSHARTPTNRNTPIIKVPIPTEPADFKYIGRLLGPRGSSIRELEQVTKCRIMIKGKGSMRNPADEEYHKDRPGYEHLHEPLHVRITPADNRSGQANMEMAKSIIENLLVANNDVYKQRQLVQLSLINGTYRPDYSIMNAPVTKEE</sequence>
<dbReference type="InterPro" id="IPR045071">
    <property type="entry name" value="BBP-like"/>
</dbReference>
<dbReference type="Proteomes" id="UP000298663">
    <property type="component" value="Unassembled WGS sequence"/>
</dbReference>
<dbReference type="InterPro" id="IPR055256">
    <property type="entry name" value="KH_1_KHDC4/BBP-like"/>
</dbReference>
<dbReference type="InterPro" id="IPR004087">
    <property type="entry name" value="KH_dom"/>
</dbReference>
<reference evidence="4 5" key="1">
    <citation type="journal article" date="2015" name="Genome Biol.">
        <title>Comparative genomics of Steinernema reveals deeply conserved gene regulatory networks.</title>
        <authorList>
            <person name="Dillman A.R."/>
            <person name="Macchietto M."/>
            <person name="Porter C.F."/>
            <person name="Rogers A."/>
            <person name="Williams B."/>
            <person name="Antoshechkin I."/>
            <person name="Lee M.M."/>
            <person name="Goodwin Z."/>
            <person name="Lu X."/>
            <person name="Lewis E.E."/>
            <person name="Goodrich-Blair H."/>
            <person name="Stock S.P."/>
            <person name="Adams B.J."/>
            <person name="Sternberg P.W."/>
            <person name="Mortazavi A."/>
        </authorList>
    </citation>
    <scope>NUCLEOTIDE SEQUENCE [LARGE SCALE GENOMIC DNA]</scope>
    <source>
        <strain evidence="4 5">ALL</strain>
    </source>
</reference>
<name>A0A4U5M435_STECR</name>
<evidence type="ECO:0000313" key="4">
    <source>
        <dbReference type="EMBL" id="TKR63541.1"/>
    </source>
</evidence>
<dbReference type="SUPFAM" id="SSF54791">
    <property type="entry name" value="Eukaryotic type KH-domain (KH-domain type I)"/>
    <property type="match status" value="1"/>
</dbReference>